<reference evidence="2 3" key="1">
    <citation type="submission" date="2019-01" db="EMBL/GenBank/DDBJ databases">
        <title>A draft genome assembly of the solar-powered sea slug Elysia chlorotica.</title>
        <authorList>
            <person name="Cai H."/>
            <person name="Li Q."/>
            <person name="Fang X."/>
            <person name="Li J."/>
            <person name="Curtis N.E."/>
            <person name="Altenburger A."/>
            <person name="Shibata T."/>
            <person name="Feng M."/>
            <person name="Maeda T."/>
            <person name="Schwartz J.A."/>
            <person name="Shigenobu S."/>
            <person name="Lundholm N."/>
            <person name="Nishiyama T."/>
            <person name="Yang H."/>
            <person name="Hasebe M."/>
            <person name="Li S."/>
            <person name="Pierce S.K."/>
            <person name="Wang J."/>
        </authorList>
    </citation>
    <scope>NUCLEOTIDE SEQUENCE [LARGE SCALE GENOMIC DNA]</scope>
    <source>
        <strain evidence="2">EC2010</strain>
        <tissue evidence="2">Whole organism of an adult</tissue>
    </source>
</reference>
<name>A0A3S1BHF3_ELYCH</name>
<dbReference type="EMBL" id="RQTK01000085">
    <property type="protein sequence ID" value="RUS88365.1"/>
    <property type="molecule type" value="Genomic_DNA"/>
</dbReference>
<proteinExistence type="predicted"/>
<accession>A0A3S1BHF3</accession>
<keyword evidence="3" id="KW-1185">Reference proteome</keyword>
<sequence length="225" mass="25322">MKLVAKLHVPLTAGIGQTHFKKPAVLKKHGTVRLSESSTGPGAATQSRQDGTPELIFLLVYQYFSSLNLRFSLLIVAVLKRHGTVRLSESSTGPGVATQSRQDGTPEFIFLLVYQYFSSLNLRFSLLIVDSFISFSGYHQITQITDFPISYFRYDKQVIIIEPSVLTINWMASCRALTSGSFNVQPYQHSFSRHGNQSAMPHQDREQRECPNQVTTRRDVSSTNF</sequence>
<organism evidence="2 3">
    <name type="scientific">Elysia chlorotica</name>
    <name type="common">Eastern emerald elysia</name>
    <name type="synonym">Sea slug</name>
    <dbReference type="NCBI Taxonomy" id="188477"/>
    <lineage>
        <taxon>Eukaryota</taxon>
        <taxon>Metazoa</taxon>
        <taxon>Spiralia</taxon>
        <taxon>Lophotrochozoa</taxon>
        <taxon>Mollusca</taxon>
        <taxon>Gastropoda</taxon>
        <taxon>Heterobranchia</taxon>
        <taxon>Euthyneura</taxon>
        <taxon>Panpulmonata</taxon>
        <taxon>Sacoglossa</taxon>
        <taxon>Placobranchoidea</taxon>
        <taxon>Plakobranchidae</taxon>
        <taxon>Elysia</taxon>
    </lineage>
</organism>
<dbReference type="Proteomes" id="UP000271974">
    <property type="component" value="Unassembled WGS sequence"/>
</dbReference>
<evidence type="ECO:0000313" key="3">
    <source>
        <dbReference type="Proteomes" id="UP000271974"/>
    </source>
</evidence>
<evidence type="ECO:0000313" key="2">
    <source>
        <dbReference type="EMBL" id="RUS88365.1"/>
    </source>
</evidence>
<gene>
    <name evidence="2" type="ORF">EGW08_003877</name>
</gene>
<feature type="region of interest" description="Disordered" evidence="1">
    <location>
        <begin position="192"/>
        <end position="225"/>
    </location>
</feature>
<feature type="compositionally biased region" description="Basic and acidic residues" evidence="1">
    <location>
        <begin position="216"/>
        <end position="225"/>
    </location>
</feature>
<evidence type="ECO:0000256" key="1">
    <source>
        <dbReference type="SAM" id="MobiDB-lite"/>
    </source>
</evidence>
<protein>
    <submittedName>
        <fullName evidence="2">Uncharacterized protein</fullName>
    </submittedName>
</protein>
<dbReference type="AlphaFoldDB" id="A0A3S1BHF3"/>
<comment type="caution">
    <text evidence="2">The sequence shown here is derived from an EMBL/GenBank/DDBJ whole genome shotgun (WGS) entry which is preliminary data.</text>
</comment>